<keyword evidence="8 18" id="KW-0808">Transferase</keyword>
<keyword evidence="13 17" id="KW-0472">Membrane</keyword>
<comment type="pathway">
    <text evidence="4">Protein modification; protein glycosylation.</text>
</comment>
<evidence type="ECO:0000256" key="9">
    <source>
        <dbReference type="ARBA" id="ARBA00022692"/>
    </source>
</evidence>
<dbReference type="PANTHER" id="PTHR13872:SF1">
    <property type="entry name" value="DOLICHYL-DIPHOSPHOOLIGOSACCHARIDE--PROTEIN GLYCOSYLTRANSFERASE SUBUNIT STT3B"/>
    <property type="match status" value="1"/>
</dbReference>
<comment type="subcellular location">
    <subcellularLocation>
        <location evidence="3">Cell membrane</location>
        <topology evidence="3">Multi-pass membrane protein</topology>
    </subcellularLocation>
</comment>
<keyword evidence="10" id="KW-0479">Metal-binding</keyword>
<feature type="transmembrane region" description="Helical" evidence="17">
    <location>
        <begin position="141"/>
        <end position="158"/>
    </location>
</feature>
<protein>
    <recommendedName>
        <fullName evidence="6">dolichyl-phosphooligosaccharide-protein glycotransferase</fullName>
        <ecNumber evidence="6">2.4.99.21</ecNumber>
    </recommendedName>
    <alternativeName>
        <fullName evidence="15">Oligosaccharyl transferase</fullName>
    </alternativeName>
</protein>
<accession>E3GYD8</accession>
<evidence type="ECO:0000256" key="4">
    <source>
        <dbReference type="ARBA" id="ARBA00004922"/>
    </source>
</evidence>
<gene>
    <name evidence="18" type="ordered locus">Mfer_0520</name>
</gene>
<keyword evidence="14" id="KW-0464">Manganese</keyword>
<dbReference type="InterPro" id="IPR003674">
    <property type="entry name" value="Oligo_trans_STT3"/>
</dbReference>
<keyword evidence="19" id="KW-1185">Reference proteome</keyword>
<feature type="transmembrane region" description="Helical" evidence="17">
    <location>
        <begin position="6"/>
        <end position="25"/>
    </location>
</feature>
<dbReference type="GO" id="GO:0004576">
    <property type="term" value="F:oligosaccharyl transferase activity"/>
    <property type="evidence" value="ECO:0007669"/>
    <property type="project" value="InterPro"/>
</dbReference>
<evidence type="ECO:0000256" key="12">
    <source>
        <dbReference type="ARBA" id="ARBA00022989"/>
    </source>
</evidence>
<evidence type="ECO:0000256" key="17">
    <source>
        <dbReference type="SAM" id="Phobius"/>
    </source>
</evidence>
<comment type="similarity">
    <text evidence="5">Belongs to the STT3 family.</text>
</comment>
<sequence>MSNLKINVSKYLLIILMIAFFTRLIPSKLTILVGNDAYVHKDIVIRLANEGLGILSWNLKSITGISQYGYPVLFHLLSLAIYKIFQTKLVFFLIPPVLSIFTIFIFYKMACEIFNNKKIGLASTFLFAFAPSYFVRTSIFIPESLGLFFFISILYLLVKYIKSIEGHENLKNFELRNFFKIFTGEKKIIVAAIALFILYVFTHRGWVFLLLTLLLLLLVFLLPSIKKEPKLLPIIVILLALFGFIFIKNAERLQTQTVAFLGFFKWLGAIQLVLGVYAIFKYFKSNNPIYKFIVLWAILFIFAGAYSFRFRDPYLAIPICILAGPILLKFINTIKSFKINKKLKPFVLLLLLSIVVLQGVAVSYSSVAKPTERHLAAFNFIKDNTPKNSIFLASRDDAYLLVGETERKDIILQKSVYQGLFDKPPSLNEVRTVQNDVNEMLNSPLLNEVYFLLEKYNVTYIYLAKGTYNNSTLSKYMAFDPHFKPLFISRDAIVYQYVAEPKLTRKEKLNINEKSIKFIEEFWNGYSYSDTIGTSLYNDTLDIEFRDVFPGSPDLNAMISLLYNNLSEKYPELKTRSEYIIDWLACKQLDNGSFVGGTSPPEEYTLTTMSTIYPLLQFNSGNEKHRIIVKKGIEYVESQTSKDSIQVSNFYENSNDYLSLKTDSQVSGMYPKNKKGIIEKVISKQREDGSWYDETYKNIGILKGLCLYYNYTKDPRVLDSIKKGAKWLKSHQTNFGKFKDDGNPEYCISQYADACIVYHVAGDESSMKKTLNYIFSKKIEDDPTPLRSYLTLIYDLSMIYGNEKALNLAERII</sequence>
<dbReference type="UniPathway" id="UPA00378"/>
<dbReference type="InterPro" id="IPR008930">
    <property type="entry name" value="Terpenoid_cyclase/PrenylTrfase"/>
</dbReference>
<evidence type="ECO:0000256" key="15">
    <source>
        <dbReference type="ARBA" id="ARBA00030679"/>
    </source>
</evidence>
<dbReference type="EMBL" id="CP002278">
    <property type="protein sequence ID" value="ADP77320.1"/>
    <property type="molecule type" value="Genomic_DNA"/>
</dbReference>
<dbReference type="GO" id="GO:0005886">
    <property type="term" value="C:plasma membrane"/>
    <property type="evidence" value="ECO:0007669"/>
    <property type="project" value="UniProtKB-SubCell"/>
</dbReference>
<evidence type="ECO:0000256" key="6">
    <source>
        <dbReference type="ARBA" id="ARBA00012602"/>
    </source>
</evidence>
<evidence type="ECO:0000256" key="10">
    <source>
        <dbReference type="ARBA" id="ARBA00022723"/>
    </source>
</evidence>
<keyword evidence="7" id="KW-0328">Glycosyltransferase</keyword>
<evidence type="ECO:0000256" key="1">
    <source>
        <dbReference type="ARBA" id="ARBA00001936"/>
    </source>
</evidence>
<dbReference type="OrthoDB" id="82393at2157"/>
<feature type="transmembrane region" description="Helical" evidence="17">
    <location>
        <begin position="91"/>
        <end position="107"/>
    </location>
</feature>
<evidence type="ECO:0000256" key="11">
    <source>
        <dbReference type="ARBA" id="ARBA00022842"/>
    </source>
</evidence>
<comment type="cofactor">
    <cofactor evidence="1">
        <name>Mn(2+)</name>
        <dbReference type="ChEBI" id="CHEBI:29035"/>
    </cofactor>
</comment>
<feature type="transmembrane region" description="Helical" evidence="17">
    <location>
        <begin position="346"/>
        <end position="364"/>
    </location>
</feature>
<comment type="cofactor">
    <cofactor evidence="2">
        <name>Mg(2+)</name>
        <dbReference type="ChEBI" id="CHEBI:18420"/>
    </cofactor>
</comment>
<keyword evidence="9 17" id="KW-0812">Transmembrane</keyword>
<dbReference type="Gene3D" id="1.50.10.20">
    <property type="match status" value="1"/>
</dbReference>
<feature type="transmembrane region" description="Helical" evidence="17">
    <location>
        <begin position="119"/>
        <end position="135"/>
    </location>
</feature>
<proteinExistence type="inferred from homology"/>
<dbReference type="PANTHER" id="PTHR13872">
    <property type="entry name" value="DOLICHYL-DIPHOSPHOOLIGOSACCHARIDE--PROTEIN GLYCOSYLTRANSFERASE SUBUNIT"/>
    <property type="match status" value="1"/>
</dbReference>
<feature type="transmembrane region" description="Helical" evidence="17">
    <location>
        <begin position="206"/>
        <end position="224"/>
    </location>
</feature>
<keyword evidence="12 17" id="KW-1133">Transmembrane helix</keyword>
<dbReference type="EC" id="2.4.99.21" evidence="6"/>
<organism evidence="18 19">
    <name type="scientific">Methanothermus fervidus (strain ATCC 43054 / DSM 2088 / JCM 10308 / V24 S)</name>
    <dbReference type="NCBI Taxonomy" id="523846"/>
    <lineage>
        <taxon>Archaea</taxon>
        <taxon>Methanobacteriati</taxon>
        <taxon>Methanobacteriota</taxon>
        <taxon>Methanomada group</taxon>
        <taxon>Methanobacteria</taxon>
        <taxon>Methanobacteriales</taxon>
        <taxon>Methanothermaceae</taxon>
        <taxon>Methanothermus</taxon>
    </lineage>
</organism>
<dbReference type="SUPFAM" id="SSF48239">
    <property type="entry name" value="Terpenoid cyclases/Protein prenyltransferases"/>
    <property type="match status" value="2"/>
</dbReference>
<feature type="transmembrane region" description="Helical" evidence="17">
    <location>
        <begin position="292"/>
        <end position="308"/>
    </location>
</feature>
<feature type="transmembrane region" description="Helical" evidence="17">
    <location>
        <begin position="178"/>
        <end position="200"/>
    </location>
</feature>
<evidence type="ECO:0000313" key="19">
    <source>
        <dbReference type="Proteomes" id="UP000002315"/>
    </source>
</evidence>
<name>E3GYD8_METFV</name>
<evidence type="ECO:0000256" key="16">
    <source>
        <dbReference type="ARBA" id="ARBA00034066"/>
    </source>
</evidence>
<feature type="transmembrane region" description="Helical" evidence="17">
    <location>
        <begin position="231"/>
        <end position="247"/>
    </location>
</feature>
<evidence type="ECO:0000256" key="2">
    <source>
        <dbReference type="ARBA" id="ARBA00001946"/>
    </source>
</evidence>
<keyword evidence="11" id="KW-0460">Magnesium</keyword>
<evidence type="ECO:0000256" key="7">
    <source>
        <dbReference type="ARBA" id="ARBA00022676"/>
    </source>
</evidence>
<evidence type="ECO:0000256" key="8">
    <source>
        <dbReference type="ARBA" id="ARBA00022679"/>
    </source>
</evidence>
<evidence type="ECO:0000313" key="18">
    <source>
        <dbReference type="EMBL" id="ADP77320.1"/>
    </source>
</evidence>
<feature type="transmembrane region" description="Helical" evidence="17">
    <location>
        <begin position="259"/>
        <end position="280"/>
    </location>
</feature>
<evidence type="ECO:0000256" key="14">
    <source>
        <dbReference type="ARBA" id="ARBA00023211"/>
    </source>
</evidence>
<dbReference type="HOGENOM" id="CLU_346701_0_0_2"/>
<dbReference type="KEGG" id="mfv:Mfer_0520"/>
<dbReference type="GO" id="GO:0046872">
    <property type="term" value="F:metal ion binding"/>
    <property type="evidence" value="ECO:0007669"/>
    <property type="project" value="UniProtKB-KW"/>
</dbReference>
<dbReference type="AlphaFoldDB" id="E3GYD8"/>
<comment type="catalytic activity">
    <reaction evidence="16">
        <text>an archaeal dolichyl phosphooligosaccharide + [protein]-L-asparagine = an archaeal dolichyl phosphate + a glycoprotein with the oligosaccharide chain attached by N-beta-D-glycosyl linkage to a protein L-asparagine.</text>
        <dbReference type="EC" id="2.4.99.21"/>
    </reaction>
</comment>
<evidence type="ECO:0000256" key="13">
    <source>
        <dbReference type="ARBA" id="ARBA00023136"/>
    </source>
</evidence>
<feature type="transmembrane region" description="Helical" evidence="17">
    <location>
        <begin position="314"/>
        <end position="334"/>
    </location>
</feature>
<reference evidence="18 19" key="1">
    <citation type="journal article" date="2010" name="Stand. Genomic Sci.">
        <title>Complete genome sequence of Methanothermus fervidus type strain (V24S).</title>
        <authorList>
            <person name="Anderson I."/>
            <person name="Djao O.D."/>
            <person name="Misra M."/>
            <person name="Chertkov O."/>
            <person name="Nolan M."/>
            <person name="Lucas S."/>
            <person name="Lapidus A."/>
            <person name="Del Rio T.G."/>
            <person name="Tice H."/>
            <person name="Cheng J.F."/>
            <person name="Tapia R."/>
            <person name="Han C."/>
            <person name="Goodwin L."/>
            <person name="Pitluck S."/>
            <person name="Liolios K."/>
            <person name="Ivanova N."/>
            <person name="Mavromatis K."/>
            <person name="Mikhailova N."/>
            <person name="Pati A."/>
            <person name="Brambilla E."/>
            <person name="Chen A."/>
            <person name="Palaniappan K."/>
            <person name="Land M."/>
            <person name="Hauser L."/>
            <person name="Chang Y.J."/>
            <person name="Jeffries C.D."/>
            <person name="Sikorski J."/>
            <person name="Spring S."/>
            <person name="Rohde M."/>
            <person name="Eichinger K."/>
            <person name="Huber H."/>
            <person name="Wirth R."/>
            <person name="Goker M."/>
            <person name="Detter J.C."/>
            <person name="Woyke T."/>
            <person name="Bristow J."/>
            <person name="Eisen J.A."/>
            <person name="Markowitz V."/>
            <person name="Hugenholtz P."/>
            <person name="Klenk H.P."/>
            <person name="Kyrpides N.C."/>
        </authorList>
    </citation>
    <scope>NUCLEOTIDE SEQUENCE [LARGE SCALE GENOMIC DNA]</scope>
    <source>
        <strain evidence="19">ATCC 43054 / DSM 2088 / JCM 10308 / V24 S</strain>
    </source>
</reference>
<dbReference type="Proteomes" id="UP000002315">
    <property type="component" value="Chromosome"/>
</dbReference>
<dbReference type="STRING" id="523846.Mfer_0520"/>
<evidence type="ECO:0000256" key="3">
    <source>
        <dbReference type="ARBA" id="ARBA00004651"/>
    </source>
</evidence>
<evidence type="ECO:0000256" key="5">
    <source>
        <dbReference type="ARBA" id="ARBA00010810"/>
    </source>
</evidence>